<sequence>MSLLGRDAGGEGTPQGPPPGAPGPAPHQVKVELGEKEAEGIYSNLVLLTHSPSEFLFDFARILPGVPKAKVYARIIMTPQNAKGLLGVLQKNLEAYEKKHGKVPAHGDFPPHRDIGFK</sequence>
<gene>
    <name evidence="2" type="ORF">FJY75_01215</name>
</gene>
<dbReference type="Proteomes" id="UP000748308">
    <property type="component" value="Unassembled WGS sequence"/>
</dbReference>
<feature type="compositionally biased region" description="Pro residues" evidence="1">
    <location>
        <begin position="15"/>
        <end position="25"/>
    </location>
</feature>
<organism evidence="2 3">
    <name type="scientific">Eiseniibacteriota bacterium</name>
    <dbReference type="NCBI Taxonomy" id="2212470"/>
    <lineage>
        <taxon>Bacteria</taxon>
        <taxon>Candidatus Eiseniibacteriota</taxon>
    </lineage>
</organism>
<proteinExistence type="predicted"/>
<feature type="region of interest" description="Disordered" evidence="1">
    <location>
        <begin position="1"/>
        <end position="28"/>
    </location>
</feature>
<dbReference type="EMBL" id="VGIY01000013">
    <property type="protein sequence ID" value="MBM3316449.1"/>
    <property type="molecule type" value="Genomic_DNA"/>
</dbReference>
<evidence type="ECO:0000313" key="3">
    <source>
        <dbReference type="Proteomes" id="UP000748308"/>
    </source>
</evidence>
<reference evidence="2" key="1">
    <citation type="submission" date="2019-03" db="EMBL/GenBank/DDBJ databases">
        <title>Lake Tanganyika Metagenome-Assembled Genomes (MAGs).</title>
        <authorList>
            <person name="Tran P."/>
        </authorList>
    </citation>
    <scope>NUCLEOTIDE SEQUENCE</scope>
    <source>
        <strain evidence="2">M_DeepCast_400m_m2_100</strain>
    </source>
</reference>
<name>A0A937X9C7_UNCEI</name>
<dbReference type="AlphaFoldDB" id="A0A937X9C7"/>
<accession>A0A937X9C7</accession>
<comment type="caution">
    <text evidence="2">The sequence shown here is derived from an EMBL/GenBank/DDBJ whole genome shotgun (WGS) entry which is preliminary data.</text>
</comment>
<evidence type="ECO:0000256" key="1">
    <source>
        <dbReference type="SAM" id="MobiDB-lite"/>
    </source>
</evidence>
<dbReference type="InterPro" id="IPR021857">
    <property type="entry name" value="DUF3467"/>
</dbReference>
<evidence type="ECO:0000313" key="2">
    <source>
        <dbReference type="EMBL" id="MBM3316449.1"/>
    </source>
</evidence>
<protein>
    <submittedName>
        <fullName evidence="2">DUF3467 domain-containing protein</fullName>
    </submittedName>
</protein>
<dbReference type="Pfam" id="PF11950">
    <property type="entry name" value="DUF3467"/>
    <property type="match status" value="1"/>
</dbReference>